<dbReference type="InterPro" id="IPR036930">
    <property type="entry name" value="WGR_dom_sf"/>
</dbReference>
<evidence type="ECO:0000259" key="1">
    <source>
        <dbReference type="Pfam" id="PF05406"/>
    </source>
</evidence>
<dbReference type="OrthoDB" id="5801306at2"/>
<dbReference type="Gene3D" id="2.20.140.10">
    <property type="entry name" value="WGR domain"/>
    <property type="match status" value="1"/>
</dbReference>
<feature type="domain" description="WGR" evidence="1">
    <location>
        <begin position="12"/>
        <end position="76"/>
    </location>
</feature>
<accession>A0A4U7MY57</accession>
<proteinExistence type="predicted"/>
<dbReference type="InterPro" id="IPR008893">
    <property type="entry name" value="WGR_domain"/>
</dbReference>
<dbReference type="InterPro" id="IPR049809">
    <property type="entry name" value="YehF/YfeS-like_WGR"/>
</dbReference>
<dbReference type="SUPFAM" id="SSF142921">
    <property type="entry name" value="WGR domain-like"/>
    <property type="match status" value="1"/>
</dbReference>
<dbReference type="CDD" id="cd07996">
    <property type="entry name" value="WGR_MMR_like"/>
    <property type="match status" value="1"/>
</dbReference>
<dbReference type="RefSeq" id="WP_138016760.1">
    <property type="nucleotide sequence ID" value="NZ_SULI01000016.1"/>
</dbReference>
<dbReference type="Pfam" id="PF05406">
    <property type="entry name" value="WGR"/>
    <property type="match status" value="1"/>
</dbReference>
<dbReference type="Proteomes" id="UP000306575">
    <property type="component" value="Unassembled WGS sequence"/>
</dbReference>
<name>A0A4U7MY57_9RHOB</name>
<dbReference type="EMBL" id="SULI01000016">
    <property type="protein sequence ID" value="TKZ18155.1"/>
    <property type="molecule type" value="Genomic_DNA"/>
</dbReference>
<keyword evidence="3" id="KW-1185">Reference proteome</keyword>
<protein>
    <submittedName>
        <fullName evidence="2">WGR domain-containing protein</fullName>
    </submittedName>
</protein>
<gene>
    <name evidence="2" type="ORF">FAP39_12620</name>
</gene>
<reference evidence="2 3" key="1">
    <citation type="submission" date="2019-04" db="EMBL/GenBank/DDBJ databases">
        <title>Genome sequence of Pelagicola litoralis CL-ES2.</title>
        <authorList>
            <person name="Cao J."/>
        </authorList>
    </citation>
    <scope>NUCLEOTIDE SEQUENCE [LARGE SCALE GENOMIC DNA]</scope>
    <source>
        <strain evidence="2 3">CL-ES2</strain>
    </source>
</reference>
<organism evidence="2 3">
    <name type="scientific">Shimia litoralis</name>
    <dbReference type="NCBI Taxonomy" id="420403"/>
    <lineage>
        <taxon>Bacteria</taxon>
        <taxon>Pseudomonadati</taxon>
        <taxon>Pseudomonadota</taxon>
        <taxon>Alphaproteobacteria</taxon>
        <taxon>Rhodobacterales</taxon>
        <taxon>Roseobacteraceae</taxon>
    </lineage>
</organism>
<evidence type="ECO:0000313" key="3">
    <source>
        <dbReference type="Proteomes" id="UP000306575"/>
    </source>
</evidence>
<comment type="caution">
    <text evidence="2">The sequence shown here is derived from an EMBL/GenBank/DDBJ whole genome shotgun (WGS) entry which is preliminary data.</text>
</comment>
<evidence type="ECO:0000313" key="2">
    <source>
        <dbReference type="EMBL" id="TKZ18155.1"/>
    </source>
</evidence>
<dbReference type="AlphaFoldDB" id="A0A4U7MY57"/>
<sequence length="81" mass="9485">MAICILYRRTRARHPRFYRIEIAYNLFNEISVMREWGIAGGKGRSMISIYGNLKDASVAADKWRTRAQKRGYARSDRMLIS</sequence>